<sequence>MNRPYQSQPHLATPTTTYVNGTGATSGPTLGYGSTPGFPTIHPNSHRRPHAKQHNSHHFTQSFVDRPSPIQAGPVQKAATASPDIGRAHGWAPAGNSNSAAGPQYNSYPSTRKQRHLRDYYNYQHQQPQQTHTGQHHQQQQQQQPQKQPQQQQQQMQQKQPQKQHLSYPLSKGEYRHGYQHGHKDHHGNSGYADRHGYMFDGQWNESPLDSPPELDFGYYLSQILQIPDMRDQQQQQQNYYRHHMQQPHSASAVDMPIPMSNMQRTHKRVTFANPLATIAEFEPVSLVDPVALLSCQPYKSALSKTLNQPPTYAGEYLGPSYAQDYDHCYDYGHDYGHDHHYDYSSSNVDGNGLAAYIEHKHRIQQQQQQTQCHTDSHCYEHTGNADRRRRDSANYAEENHASSSSKVRRRKTDCGPRMSAVDSLAKPHKQYRYDGRFSLSMEHLPLYNHNPPS</sequence>
<name>A0ACC1LG25_9FUNG</name>
<accession>A0ACC1LG25</accession>
<keyword evidence="2" id="KW-1185">Reference proteome</keyword>
<reference evidence="1" key="1">
    <citation type="submission" date="2022-07" db="EMBL/GenBank/DDBJ databases">
        <title>Phylogenomic reconstructions and comparative analyses of Kickxellomycotina fungi.</title>
        <authorList>
            <person name="Reynolds N.K."/>
            <person name="Stajich J.E."/>
            <person name="Barry K."/>
            <person name="Grigoriev I.V."/>
            <person name="Crous P."/>
            <person name="Smith M.E."/>
        </authorList>
    </citation>
    <scope>NUCLEOTIDE SEQUENCE</scope>
    <source>
        <strain evidence="1">CBS 102833</strain>
    </source>
</reference>
<dbReference type="Proteomes" id="UP001140096">
    <property type="component" value="Unassembled WGS sequence"/>
</dbReference>
<comment type="caution">
    <text evidence="1">The sequence shown here is derived from an EMBL/GenBank/DDBJ whole genome shotgun (WGS) entry which is preliminary data.</text>
</comment>
<gene>
    <name evidence="1" type="ORF">H4S07_003526</name>
</gene>
<evidence type="ECO:0000313" key="2">
    <source>
        <dbReference type="Proteomes" id="UP001140096"/>
    </source>
</evidence>
<organism evidence="1 2">
    <name type="scientific">Coemansia furcata</name>
    <dbReference type="NCBI Taxonomy" id="417177"/>
    <lineage>
        <taxon>Eukaryota</taxon>
        <taxon>Fungi</taxon>
        <taxon>Fungi incertae sedis</taxon>
        <taxon>Zoopagomycota</taxon>
        <taxon>Kickxellomycotina</taxon>
        <taxon>Kickxellomycetes</taxon>
        <taxon>Kickxellales</taxon>
        <taxon>Kickxellaceae</taxon>
        <taxon>Coemansia</taxon>
    </lineage>
</organism>
<protein>
    <submittedName>
        <fullName evidence="1">Uncharacterized protein</fullName>
    </submittedName>
</protein>
<evidence type="ECO:0000313" key="1">
    <source>
        <dbReference type="EMBL" id="KAJ2807775.1"/>
    </source>
</evidence>
<dbReference type="EMBL" id="JANBUP010001167">
    <property type="protein sequence ID" value="KAJ2807775.1"/>
    <property type="molecule type" value="Genomic_DNA"/>
</dbReference>
<proteinExistence type="predicted"/>